<evidence type="ECO:0000256" key="1">
    <source>
        <dbReference type="SAM" id="Phobius"/>
    </source>
</evidence>
<sequence>MTQPSARKRIWGWFFFDWASQPYNTLLLTFIFGPYIKSLLDDGAGAQAAWGYGIGAAGIVIGNWSCIMAMVFTMALHITMAVVVPRFLGDVNLGKLLFAGVYVTYFGLFTSLGTATYLTKEVARDPSTAAQHAVNAALMRLPLSLMASGFGGLGSSKMVISKSFQGASASRCVTPLM</sequence>
<comment type="caution">
    <text evidence="2">The sequence shown here is derived from an EMBL/GenBank/DDBJ whole genome shotgun (WGS) entry which is preliminary data.</text>
</comment>
<protein>
    <submittedName>
        <fullName evidence="2">Uncharacterized protein</fullName>
    </submittedName>
</protein>
<name>A0A0F8XSC2_9ZZZZ</name>
<feature type="transmembrane region" description="Helical" evidence="1">
    <location>
        <begin position="96"/>
        <end position="117"/>
    </location>
</feature>
<evidence type="ECO:0000313" key="2">
    <source>
        <dbReference type="EMBL" id="KKK71972.1"/>
    </source>
</evidence>
<feature type="transmembrane region" description="Helical" evidence="1">
    <location>
        <begin position="12"/>
        <end position="36"/>
    </location>
</feature>
<dbReference type="EMBL" id="LAZR01057487">
    <property type="protein sequence ID" value="KKK71972.1"/>
    <property type="molecule type" value="Genomic_DNA"/>
</dbReference>
<reference evidence="2" key="1">
    <citation type="journal article" date="2015" name="Nature">
        <title>Complex archaea that bridge the gap between prokaryotes and eukaryotes.</title>
        <authorList>
            <person name="Spang A."/>
            <person name="Saw J.H."/>
            <person name="Jorgensen S.L."/>
            <person name="Zaremba-Niedzwiedzka K."/>
            <person name="Martijn J."/>
            <person name="Lind A.E."/>
            <person name="van Eijk R."/>
            <person name="Schleper C."/>
            <person name="Guy L."/>
            <person name="Ettema T.J."/>
        </authorList>
    </citation>
    <scope>NUCLEOTIDE SEQUENCE</scope>
</reference>
<organism evidence="2">
    <name type="scientific">marine sediment metagenome</name>
    <dbReference type="NCBI Taxonomy" id="412755"/>
    <lineage>
        <taxon>unclassified sequences</taxon>
        <taxon>metagenomes</taxon>
        <taxon>ecological metagenomes</taxon>
    </lineage>
</organism>
<dbReference type="AlphaFoldDB" id="A0A0F8XSC2"/>
<keyword evidence="1" id="KW-1133">Transmembrane helix</keyword>
<feature type="transmembrane region" description="Helical" evidence="1">
    <location>
        <begin position="137"/>
        <end position="155"/>
    </location>
</feature>
<proteinExistence type="predicted"/>
<feature type="transmembrane region" description="Helical" evidence="1">
    <location>
        <begin position="56"/>
        <end position="84"/>
    </location>
</feature>
<keyword evidence="1" id="KW-0812">Transmembrane</keyword>
<keyword evidence="1" id="KW-0472">Membrane</keyword>
<accession>A0A0F8XSC2</accession>
<gene>
    <name evidence="2" type="ORF">LCGC14_2908560</name>
</gene>